<keyword evidence="5" id="KW-1133">Transmembrane helix</keyword>
<keyword evidence="3" id="KW-0175">Coiled coil</keyword>
<comment type="subcellular location">
    <subcellularLocation>
        <location evidence="2">Cell membrane</location>
        <topology evidence="2">Lipid-anchor</topology>
    </subcellularLocation>
</comment>
<dbReference type="AlphaFoldDB" id="A0A518C4M5"/>
<evidence type="ECO:0000256" key="2">
    <source>
        <dbReference type="RuleBase" id="RU362097"/>
    </source>
</evidence>
<feature type="region of interest" description="Disordered" evidence="4">
    <location>
        <begin position="499"/>
        <end position="547"/>
    </location>
</feature>
<accession>A0A518C4M5</accession>
<dbReference type="InterPro" id="IPR003423">
    <property type="entry name" value="OMP_efflux"/>
</dbReference>
<evidence type="ECO:0000313" key="7">
    <source>
        <dbReference type="Proteomes" id="UP000318626"/>
    </source>
</evidence>
<sequence length="547" mass="59873">MIVRKPKSTSKTAVVIGKLVISAVATVAIGLSGCLVGPDHIDPGAPFQCEWIPPLPPGVSQSPNDSIAWWTKFNDPVLTSMIVRTAQQNLTLGQAAERIAEARALRGIARGGLFPDIDGIASYTRRKTSGSGNSFGLANFNPPPFNFWSAGFDATWEIDIFGGVRRRLQAADADVDVAIEDHNDLLVSLQGEVGANYIQVRTLQRRIEFVERNIELQRQSLKITEDRFAAGTVSQLDVEQAKSNLYSTEAGLPLLRQEMELAYHRLSVLMGEPPSDLSKQITPQQQFPMLPQDIAVGLPIELIRQRPDIRSAERQLAAQAARIGVAVSELYPRFTITGTFTVDSTKFNRWFTTESIAYASGPAMRWRLLDFGRVRSDIEAQRARWRGLVYYYQNEVITAAQEVEDALSQYRYSIERARSLREAALAARAAAEISEEQYKGGIIPFQTLLDAQRFQAELDDQAAAAEGDIYLAVVSLYKALGGGWIDPFAVAPDPTAVPAGEIIEPTPADPNGNNDIPLDDNLIPNIPVPKDALQPADALPPPAAGDN</sequence>
<keyword evidence="7" id="KW-1185">Reference proteome</keyword>
<dbReference type="Gene3D" id="2.20.200.10">
    <property type="entry name" value="Outer membrane efflux proteins (OEP)"/>
    <property type="match status" value="1"/>
</dbReference>
<dbReference type="PANTHER" id="PTHR30203:SF31">
    <property type="entry name" value="RND EFFLUX SYSTEM, OUTER MEMBRANE LIPOPROTEIN, NODT"/>
    <property type="match status" value="1"/>
</dbReference>
<keyword evidence="2 5" id="KW-0472">Membrane</keyword>
<comment type="similarity">
    <text evidence="1 2">Belongs to the outer membrane factor (OMF) (TC 1.B.17) family.</text>
</comment>
<evidence type="ECO:0000256" key="4">
    <source>
        <dbReference type="SAM" id="MobiDB-lite"/>
    </source>
</evidence>
<dbReference type="OrthoDB" id="9783163at2"/>
<keyword evidence="2 5" id="KW-0812">Transmembrane</keyword>
<name>A0A518C4M5_9BACT</name>
<keyword evidence="2" id="KW-1134">Transmembrane beta strand</keyword>
<dbReference type="GO" id="GO:0015562">
    <property type="term" value="F:efflux transmembrane transporter activity"/>
    <property type="evidence" value="ECO:0007669"/>
    <property type="project" value="InterPro"/>
</dbReference>
<feature type="compositionally biased region" description="Pro residues" evidence="4">
    <location>
        <begin position="538"/>
        <end position="547"/>
    </location>
</feature>
<dbReference type="PANTHER" id="PTHR30203">
    <property type="entry name" value="OUTER MEMBRANE CATION EFFLUX PROTEIN"/>
    <property type="match status" value="1"/>
</dbReference>
<feature type="transmembrane region" description="Helical" evidence="5">
    <location>
        <begin position="12"/>
        <end position="31"/>
    </location>
</feature>
<organism evidence="6 7">
    <name type="scientific">Bremerella volcania</name>
    <dbReference type="NCBI Taxonomy" id="2527984"/>
    <lineage>
        <taxon>Bacteria</taxon>
        <taxon>Pseudomonadati</taxon>
        <taxon>Planctomycetota</taxon>
        <taxon>Planctomycetia</taxon>
        <taxon>Pirellulales</taxon>
        <taxon>Pirellulaceae</taxon>
        <taxon>Bremerella</taxon>
    </lineage>
</organism>
<dbReference type="Gene3D" id="1.20.1600.10">
    <property type="entry name" value="Outer membrane efflux proteins (OEP)"/>
    <property type="match status" value="1"/>
</dbReference>
<keyword evidence="2" id="KW-0564">Palmitate</keyword>
<dbReference type="SUPFAM" id="SSF56954">
    <property type="entry name" value="Outer membrane efflux proteins (OEP)"/>
    <property type="match status" value="1"/>
</dbReference>
<reference evidence="7" key="1">
    <citation type="submission" date="2019-02" db="EMBL/GenBank/DDBJ databases">
        <title>Deep-cultivation of Planctomycetes and their phenomic and genomic characterization uncovers novel biology.</title>
        <authorList>
            <person name="Wiegand S."/>
            <person name="Jogler M."/>
            <person name="Boedeker C."/>
            <person name="Pinto D."/>
            <person name="Vollmers J."/>
            <person name="Rivas-Marin E."/>
            <person name="Kohn T."/>
            <person name="Peeters S.H."/>
            <person name="Heuer A."/>
            <person name="Rast P."/>
            <person name="Oberbeckmann S."/>
            <person name="Bunk B."/>
            <person name="Jeske O."/>
            <person name="Meyerdierks A."/>
            <person name="Storesund J.E."/>
            <person name="Kallscheuer N."/>
            <person name="Luecker S."/>
            <person name="Lage O.M."/>
            <person name="Pohl T."/>
            <person name="Merkel B.J."/>
            <person name="Hornburger P."/>
            <person name="Mueller R.-W."/>
            <person name="Bruemmer F."/>
            <person name="Labrenz M."/>
            <person name="Spormann A.M."/>
            <person name="Op den Camp H."/>
            <person name="Overmann J."/>
            <person name="Amann R."/>
            <person name="Jetten M.S.M."/>
            <person name="Mascher T."/>
            <person name="Medema M.H."/>
            <person name="Devos D.P."/>
            <person name="Kaster A.-K."/>
            <person name="Ovreas L."/>
            <person name="Rohde M."/>
            <person name="Galperin M.Y."/>
            <person name="Jogler C."/>
        </authorList>
    </citation>
    <scope>NUCLEOTIDE SEQUENCE [LARGE SCALE GENOMIC DNA]</scope>
    <source>
        <strain evidence="7">Pan97</strain>
    </source>
</reference>
<gene>
    <name evidence="6" type="primary">ttgI_1</name>
    <name evidence="6" type="ORF">Pan97_11710</name>
</gene>
<evidence type="ECO:0000256" key="5">
    <source>
        <dbReference type="SAM" id="Phobius"/>
    </source>
</evidence>
<evidence type="ECO:0000256" key="1">
    <source>
        <dbReference type="ARBA" id="ARBA00007613"/>
    </source>
</evidence>
<dbReference type="NCBIfam" id="TIGR01845">
    <property type="entry name" value="outer_NodT"/>
    <property type="match status" value="1"/>
</dbReference>
<evidence type="ECO:0000256" key="3">
    <source>
        <dbReference type="SAM" id="Coils"/>
    </source>
</evidence>
<dbReference type="KEGG" id="bvo:Pan97_11710"/>
<proteinExistence type="inferred from homology"/>
<dbReference type="RefSeq" id="WP_144971160.1">
    <property type="nucleotide sequence ID" value="NZ_CP036289.1"/>
</dbReference>
<dbReference type="EMBL" id="CP036289">
    <property type="protein sequence ID" value="QDU74166.1"/>
    <property type="molecule type" value="Genomic_DNA"/>
</dbReference>
<dbReference type="InterPro" id="IPR010131">
    <property type="entry name" value="MdtP/NodT-like"/>
</dbReference>
<evidence type="ECO:0000313" key="6">
    <source>
        <dbReference type="EMBL" id="QDU74166.1"/>
    </source>
</evidence>
<feature type="coiled-coil region" evidence="3">
    <location>
        <begin position="200"/>
        <end position="227"/>
    </location>
</feature>
<dbReference type="PROSITE" id="PS51257">
    <property type="entry name" value="PROKAR_LIPOPROTEIN"/>
    <property type="match status" value="1"/>
</dbReference>
<dbReference type="Proteomes" id="UP000318626">
    <property type="component" value="Chromosome"/>
</dbReference>
<protein>
    <submittedName>
        <fullName evidence="6">Toluene efflux pump outer membrane protein TtgI</fullName>
    </submittedName>
</protein>
<dbReference type="Pfam" id="PF02321">
    <property type="entry name" value="OEP"/>
    <property type="match status" value="2"/>
</dbReference>
<keyword evidence="2" id="KW-0449">Lipoprotein</keyword>
<dbReference type="GO" id="GO:0005886">
    <property type="term" value="C:plasma membrane"/>
    <property type="evidence" value="ECO:0007669"/>
    <property type="project" value="UniProtKB-SubCell"/>
</dbReference>